<dbReference type="Proteomes" id="UP000789702">
    <property type="component" value="Unassembled WGS sequence"/>
</dbReference>
<accession>A0ACA9M5T9</accession>
<proteinExistence type="predicted"/>
<name>A0ACA9M5T9_9GLOM</name>
<comment type="caution">
    <text evidence="1">The sequence shown here is derived from an EMBL/GenBank/DDBJ whole genome shotgun (WGS) entry which is preliminary data.</text>
</comment>
<protein>
    <submittedName>
        <fullName evidence="1">5107_t:CDS:1</fullName>
    </submittedName>
</protein>
<evidence type="ECO:0000313" key="1">
    <source>
        <dbReference type="EMBL" id="CAG8571736.1"/>
    </source>
</evidence>
<gene>
    <name evidence="1" type="ORF">DHETER_LOCUS6091</name>
</gene>
<keyword evidence="2" id="KW-1185">Reference proteome</keyword>
<organism evidence="1 2">
    <name type="scientific">Dentiscutata heterogama</name>
    <dbReference type="NCBI Taxonomy" id="1316150"/>
    <lineage>
        <taxon>Eukaryota</taxon>
        <taxon>Fungi</taxon>
        <taxon>Fungi incertae sedis</taxon>
        <taxon>Mucoromycota</taxon>
        <taxon>Glomeromycotina</taxon>
        <taxon>Glomeromycetes</taxon>
        <taxon>Diversisporales</taxon>
        <taxon>Gigasporaceae</taxon>
        <taxon>Dentiscutata</taxon>
    </lineage>
</organism>
<dbReference type="EMBL" id="CAJVPU010007357">
    <property type="protein sequence ID" value="CAG8571736.1"/>
    <property type="molecule type" value="Genomic_DNA"/>
</dbReference>
<reference evidence="1" key="1">
    <citation type="submission" date="2021-06" db="EMBL/GenBank/DDBJ databases">
        <authorList>
            <person name="Kallberg Y."/>
            <person name="Tangrot J."/>
            <person name="Rosling A."/>
        </authorList>
    </citation>
    <scope>NUCLEOTIDE SEQUENCE</scope>
    <source>
        <strain evidence="1">IL203A</strain>
    </source>
</reference>
<sequence length="94" mass="10494">MSQNKVKLVLIENKSVSLSNNNVETTRVLETNTKQDLVNCLISEAKRRNELVGLENLVSFDNSSRVDQAFANIFGNVLFNSNSLSFKIDNDLSS</sequence>
<evidence type="ECO:0000313" key="2">
    <source>
        <dbReference type="Proteomes" id="UP000789702"/>
    </source>
</evidence>